<dbReference type="Gene3D" id="1.20.120.1790">
    <property type="match status" value="1"/>
</dbReference>
<proteinExistence type="predicted"/>
<evidence type="ECO:0000256" key="4">
    <source>
        <dbReference type="ARBA" id="ARBA00022723"/>
    </source>
</evidence>
<dbReference type="FunFam" id="1.20.120.1790:FF:000001">
    <property type="entry name" value="roquin-1 isoform X1"/>
    <property type="match status" value="1"/>
</dbReference>
<evidence type="ECO:0000256" key="6">
    <source>
        <dbReference type="ARBA" id="ARBA00022833"/>
    </source>
</evidence>
<keyword evidence="6 7" id="KW-0862">Zinc</keyword>
<dbReference type="AlphaFoldDB" id="A0AAQ4FR73"/>
<evidence type="ECO:0000256" key="7">
    <source>
        <dbReference type="PROSITE-ProRule" id="PRU00723"/>
    </source>
</evidence>
<dbReference type="GO" id="GO:0035613">
    <property type="term" value="F:RNA stem-loop binding"/>
    <property type="evidence" value="ECO:0007669"/>
    <property type="project" value="TreeGrafter"/>
</dbReference>
<dbReference type="InterPro" id="IPR048575">
    <property type="entry name" value="Roquin_1_2-like_ROQ"/>
</dbReference>
<dbReference type="PROSITE" id="PS50103">
    <property type="entry name" value="ZF_C3H1"/>
    <property type="match status" value="1"/>
</dbReference>
<reference evidence="10 11" key="1">
    <citation type="journal article" date="2023" name="Arcadia Sci">
        <title>De novo assembly of a long-read Amblyomma americanum tick genome.</title>
        <authorList>
            <person name="Chou S."/>
            <person name="Poskanzer K.E."/>
            <person name="Rollins M."/>
            <person name="Thuy-Boun P.S."/>
        </authorList>
    </citation>
    <scope>NUCLEOTIDE SEQUENCE [LARGE SCALE GENOMIC DNA]</scope>
    <source>
        <strain evidence="10">F_SG_1</strain>
        <tissue evidence="10">Salivary glands</tissue>
    </source>
</reference>
<dbReference type="Pfam" id="PF21206">
    <property type="entry name" value="Roquin_1_2-like_ROQ"/>
    <property type="match status" value="1"/>
</dbReference>
<organism evidence="10 11">
    <name type="scientific">Amblyomma americanum</name>
    <name type="common">Lone star tick</name>
    <dbReference type="NCBI Taxonomy" id="6943"/>
    <lineage>
        <taxon>Eukaryota</taxon>
        <taxon>Metazoa</taxon>
        <taxon>Ecdysozoa</taxon>
        <taxon>Arthropoda</taxon>
        <taxon>Chelicerata</taxon>
        <taxon>Arachnida</taxon>
        <taxon>Acari</taxon>
        <taxon>Parasitiformes</taxon>
        <taxon>Ixodida</taxon>
        <taxon>Ixodoidea</taxon>
        <taxon>Ixodidae</taxon>
        <taxon>Amblyomminae</taxon>
        <taxon>Amblyomma</taxon>
    </lineage>
</organism>
<feature type="domain" description="C3H1-type" evidence="9">
    <location>
        <begin position="464"/>
        <end position="492"/>
    </location>
</feature>
<dbReference type="GO" id="GO:0006511">
    <property type="term" value="P:ubiquitin-dependent protein catabolic process"/>
    <property type="evidence" value="ECO:0007669"/>
    <property type="project" value="TreeGrafter"/>
</dbReference>
<evidence type="ECO:0000259" key="9">
    <source>
        <dbReference type="PROSITE" id="PS50103"/>
    </source>
</evidence>
<dbReference type="GO" id="GO:0000288">
    <property type="term" value="P:nuclear-transcribed mRNA catabolic process, deadenylation-dependent decay"/>
    <property type="evidence" value="ECO:0007669"/>
    <property type="project" value="TreeGrafter"/>
</dbReference>
<dbReference type="SMART" id="SM00356">
    <property type="entry name" value="ZnF_C3H1"/>
    <property type="match status" value="1"/>
</dbReference>
<dbReference type="EMBL" id="JARKHS020000183">
    <property type="protein sequence ID" value="KAK8789065.1"/>
    <property type="molecule type" value="Genomic_DNA"/>
</dbReference>
<sequence>MKGKRFHLIVRLNAAPLGSVGPWQLSSHPPQRSSRQRPAEQSPLVLSTGAVGRRGCPAGGAASMPVQAPPPPSWGAPPAACCCGRGPHTPLCHLQQQRRPDNSVPTLLHLVAAPSAAPAPPVAVVPEESAEQAVARCIHEMALLLRPATQGGCWLSRPLQRKLVSLVHCPLSEAEGRARAARAARSLGERCALELLLQHHQHQAGGGAGGGQQLSAALWAAVRARGCQFLGPHMQEEVLRLVLLALEDGSPLSRKVLVLFVVQRLAPHFPQASKTSIGHVVQLLYRASCFKVSKREGDSSLMQLKEEFCTYEALRREHDAQIVQIASEAGLRIAPEQWSSLLYGDAAHRSHMQSLVDKLQSPQSFSQSVHELSLALQRTGDPAGLAALRPHFDLLAHWEPDGAAPTWEELSRCVLAARACLQGLVAFLGAFGGRRANGGTPSSPGRGGRADGGSPCHASGGGPRYKTSLCRDVIQRGSCPRGAHCTFAHSQEEMDRKSPPHRDDRFGKSAHQKDFRK</sequence>
<dbReference type="InterPro" id="IPR052249">
    <property type="entry name" value="Roquin_domain"/>
</dbReference>
<dbReference type="Pfam" id="PF18386">
    <property type="entry name" value="ROQ_II"/>
    <property type="match status" value="1"/>
</dbReference>
<evidence type="ECO:0000313" key="10">
    <source>
        <dbReference type="EMBL" id="KAK8789065.1"/>
    </source>
</evidence>
<keyword evidence="11" id="KW-1185">Reference proteome</keyword>
<dbReference type="GO" id="GO:0003725">
    <property type="term" value="F:double-stranded RNA binding"/>
    <property type="evidence" value="ECO:0007669"/>
    <property type="project" value="TreeGrafter"/>
</dbReference>
<name>A0AAQ4FR73_AMBAM</name>
<evidence type="ECO:0000256" key="3">
    <source>
        <dbReference type="ARBA" id="ARBA00022679"/>
    </source>
</evidence>
<feature type="region of interest" description="Disordered" evidence="8">
    <location>
        <begin position="487"/>
        <end position="517"/>
    </location>
</feature>
<evidence type="ECO:0000256" key="5">
    <source>
        <dbReference type="ARBA" id="ARBA00022771"/>
    </source>
</evidence>
<feature type="compositionally biased region" description="Low complexity" evidence="8">
    <location>
        <begin position="24"/>
        <end position="33"/>
    </location>
</feature>
<dbReference type="Gene3D" id="4.10.1000.10">
    <property type="entry name" value="Zinc finger, CCCH-type"/>
    <property type="match status" value="1"/>
</dbReference>
<evidence type="ECO:0000256" key="2">
    <source>
        <dbReference type="ARBA" id="ARBA00012483"/>
    </source>
</evidence>
<dbReference type="GO" id="GO:0008270">
    <property type="term" value="F:zinc ion binding"/>
    <property type="evidence" value="ECO:0007669"/>
    <property type="project" value="UniProtKB-KW"/>
</dbReference>
<dbReference type="EC" id="2.3.2.27" evidence="2"/>
<dbReference type="InterPro" id="IPR000571">
    <property type="entry name" value="Znf_CCCH"/>
</dbReference>
<dbReference type="GO" id="GO:0010494">
    <property type="term" value="C:cytoplasmic stress granule"/>
    <property type="evidence" value="ECO:0007669"/>
    <property type="project" value="TreeGrafter"/>
</dbReference>
<keyword evidence="5 7" id="KW-0863">Zinc-finger</keyword>
<evidence type="ECO:0000313" key="11">
    <source>
        <dbReference type="Proteomes" id="UP001321473"/>
    </source>
</evidence>
<evidence type="ECO:0000256" key="1">
    <source>
        <dbReference type="ARBA" id="ARBA00000900"/>
    </source>
</evidence>
<gene>
    <name evidence="10" type="ORF">V5799_021160</name>
</gene>
<dbReference type="Pfam" id="PF00642">
    <property type="entry name" value="zf-CCCH"/>
    <property type="match status" value="1"/>
</dbReference>
<feature type="zinc finger region" description="C3H1-type" evidence="7">
    <location>
        <begin position="464"/>
        <end position="492"/>
    </location>
</feature>
<keyword evidence="4 7" id="KW-0479">Metal-binding</keyword>
<dbReference type="InterPro" id="IPR041523">
    <property type="entry name" value="ROQ_II"/>
</dbReference>
<dbReference type="GO" id="GO:0000209">
    <property type="term" value="P:protein polyubiquitination"/>
    <property type="evidence" value="ECO:0007669"/>
    <property type="project" value="TreeGrafter"/>
</dbReference>
<feature type="region of interest" description="Disordered" evidence="8">
    <location>
        <begin position="19"/>
        <end position="50"/>
    </location>
</feature>
<evidence type="ECO:0000256" key="8">
    <source>
        <dbReference type="SAM" id="MobiDB-lite"/>
    </source>
</evidence>
<comment type="catalytic activity">
    <reaction evidence="1">
        <text>S-ubiquitinyl-[E2 ubiquitin-conjugating enzyme]-L-cysteine + [acceptor protein]-L-lysine = [E2 ubiquitin-conjugating enzyme]-L-cysteine + N(6)-ubiquitinyl-[acceptor protein]-L-lysine.</text>
        <dbReference type="EC" id="2.3.2.27"/>
    </reaction>
</comment>
<dbReference type="InterPro" id="IPR036855">
    <property type="entry name" value="Znf_CCCH_sf"/>
</dbReference>
<dbReference type="PANTHER" id="PTHR13139:SF54">
    <property type="entry name" value="RING-TYPE E3 UBIQUITIN TRANSFERASE"/>
    <property type="match status" value="1"/>
</dbReference>
<dbReference type="Proteomes" id="UP001321473">
    <property type="component" value="Unassembled WGS sequence"/>
</dbReference>
<feature type="compositionally biased region" description="Basic and acidic residues" evidence="8">
    <location>
        <begin position="490"/>
        <end position="517"/>
    </location>
</feature>
<comment type="caution">
    <text evidence="10">The sequence shown here is derived from an EMBL/GenBank/DDBJ whole genome shotgun (WGS) entry which is preliminary data.</text>
</comment>
<keyword evidence="3" id="KW-0808">Transferase</keyword>
<dbReference type="GO" id="GO:0061630">
    <property type="term" value="F:ubiquitin protein ligase activity"/>
    <property type="evidence" value="ECO:0007669"/>
    <property type="project" value="UniProtKB-EC"/>
</dbReference>
<feature type="region of interest" description="Disordered" evidence="8">
    <location>
        <begin position="435"/>
        <end position="464"/>
    </location>
</feature>
<dbReference type="GO" id="GO:0003729">
    <property type="term" value="F:mRNA binding"/>
    <property type="evidence" value="ECO:0007669"/>
    <property type="project" value="TreeGrafter"/>
</dbReference>
<accession>A0AAQ4FR73</accession>
<dbReference type="SUPFAM" id="SSF90229">
    <property type="entry name" value="CCCH zinc finger"/>
    <property type="match status" value="1"/>
</dbReference>
<dbReference type="PANTHER" id="PTHR13139">
    <property type="entry name" value="RING FINGER AND CCCH-TYPE ZINC FINGER DOMAIN-CONTAINING PROTEIN"/>
    <property type="match status" value="1"/>
</dbReference>
<protein>
    <recommendedName>
        <fullName evidence="2">RING-type E3 ubiquitin transferase</fullName>
        <ecNumber evidence="2">2.3.2.27</ecNumber>
    </recommendedName>
</protein>